<dbReference type="CDD" id="cd02526">
    <property type="entry name" value="GT2_RfbF_like"/>
    <property type="match status" value="1"/>
</dbReference>
<reference evidence="6 7" key="1">
    <citation type="submission" date="2021-08" db="EMBL/GenBank/DDBJ databases">
        <authorList>
            <person name="Peeters C."/>
        </authorList>
    </citation>
    <scope>NUCLEOTIDE SEQUENCE [LARGE SCALE GENOMIC DNA]</scope>
    <source>
        <strain evidence="6 7">LMG 21510</strain>
    </source>
</reference>
<dbReference type="Proteomes" id="UP000721236">
    <property type="component" value="Unassembled WGS sequence"/>
</dbReference>
<accession>A0ABM8XCX9</accession>
<comment type="similarity">
    <text evidence="1">Belongs to the glycosyltransferase 2 family.</text>
</comment>
<dbReference type="SUPFAM" id="SSF53448">
    <property type="entry name" value="Nucleotide-diphospho-sugar transferases"/>
    <property type="match status" value="1"/>
</dbReference>
<dbReference type="NCBIfam" id="TIGR01556">
    <property type="entry name" value="rhamnosyltran"/>
    <property type="match status" value="1"/>
</dbReference>
<keyword evidence="3" id="KW-0808">Transferase</keyword>
<keyword evidence="2" id="KW-0328">Glycosyltransferase</keyword>
<feature type="domain" description="Glycosyltransferase 2-like" evidence="5">
    <location>
        <begin position="31"/>
        <end position="122"/>
    </location>
</feature>
<dbReference type="Pfam" id="PF00535">
    <property type="entry name" value="Glycos_transf_2"/>
    <property type="match status" value="1"/>
</dbReference>
<evidence type="ECO:0000256" key="3">
    <source>
        <dbReference type="ARBA" id="ARBA00022679"/>
    </source>
</evidence>
<evidence type="ECO:0000313" key="6">
    <source>
        <dbReference type="EMBL" id="CAG9177775.1"/>
    </source>
</evidence>
<dbReference type="Gene3D" id="3.90.550.10">
    <property type="entry name" value="Spore Coat Polysaccharide Biosynthesis Protein SpsA, Chain A"/>
    <property type="match status" value="1"/>
</dbReference>
<feature type="transmembrane region" description="Helical" evidence="4">
    <location>
        <begin position="271"/>
        <end position="292"/>
    </location>
</feature>
<keyword evidence="4" id="KW-1133">Transmembrane helix</keyword>
<evidence type="ECO:0000256" key="1">
    <source>
        <dbReference type="ARBA" id="ARBA00006739"/>
    </source>
</evidence>
<comment type="caution">
    <text evidence="6">The sequence shown here is derived from an EMBL/GenBank/DDBJ whole genome shotgun (WGS) entry which is preliminary data.</text>
</comment>
<sequence>MTADPPGMMGVTFPSAMPSVCAVIVSYRPQVAHVAACVARLRESGNGVVIVDNGSDATTLAALDAIAVGPYERVLPMGSNVGIGAAQNAGIRDALATGFRFVMLLDQDSLPDENMAERLLAARHSLVQAGRRVAAVGPVTVDSRTGVRGAFVCFDGIRIGRRQCTCGQPAVQADFLIASGMLISADVFEAVGGMSEDMFIDHVDTEWCLRARSKGYALFGVCDALLRHTLGDSVVRVWMGRWREVSVHAPARNYYVFRNTILMLRRTPMPFAWRVAHVLRLAQFFVFFGVIGSSRSARLRYMLRGIADGLRNRGGPIHA</sequence>
<evidence type="ECO:0000259" key="5">
    <source>
        <dbReference type="Pfam" id="PF00535"/>
    </source>
</evidence>
<dbReference type="InterPro" id="IPR029044">
    <property type="entry name" value="Nucleotide-diphossugar_trans"/>
</dbReference>
<protein>
    <recommendedName>
        <fullName evidence="5">Glycosyltransferase 2-like domain-containing protein</fullName>
    </recommendedName>
</protein>
<keyword evidence="4" id="KW-0812">Transmembrane</keyword>
<name>A0ABM8XCX9_9BURK</name>
<proteinExistence type="inferred from homology"/>
<dbReference type="InterPro" id="IPR006446">
    <property type="entry name" value="RhaTrfase"/>
</dbReference>
<dbReference type="EMBL" id="CAJZAH010000003">
    <property type="protein sequence ID" value="CAG9177775.1"/>
    <property type="molecule type" value="Genomic_DNA"/>
</dbReference>
<dbReference type="InterPro" id="IPR001173">
    <property type="entry name" value="Glyco_trans_2-like"/>
</dbReference>
<dbReference type="PANTHER" id="PTHR43179">
    <property type="entry name" value="RHAMNOSYLTRANSFERASE WBBL"/>
    <property type="match status" value="1"/>
</dbReference>
<gene>
    <name evidence="6" type="ORF">LMG21510_03390</name>
</gene>
<dbReference type="RefSeq" id="WP_224042893.1">
    <property type="nucleotide sequence ID" value="NZ_CAJZAH010000003.1"/>
</dbReference>
<keyword evidence="4" id="KW-0472">Membrane</keyword>
<evidence type="ECO:0000313" key="7">
    <source>
        <dbReference type="Proteomes" id="UP000721236"/>
    </source>
</evidence>
<organism evidence="6 7">
    <name type="scientific">Cupriavidus respiraculi</name>
    <dbReference type="NCBI Taxonomy" id="195930"/>
    <lineage>
        <taxon>Bacteria</taxon>
        <taxon>Pseudomonadati</taxon>
        <taxon>Pseudomonadota</taxon>
        <taxon>Betaproteobacteria</taxon>
        <taxon>Burkholderiales</taxon>
        <taxon>Burkholderiaceae</taxon>
        <taxon>Cupriavidus</taxon>
    </lineage>
</organism>
<dbReference type="PANTHER" id="PTHR43179:SF12">
    <property type="entry name" value="GALACTOFURANOSYLTRANSFERASE GLFT2"/>
    <property type="match status" value="1"/>
</dbReference>
<evidence type="ECO:0000256" key="4">
    <source>
        <dbReference type="SAM" id="Phobius"/>
    </source>
</evidence>
<keyword evidence="7" id="KW-1185">Reference proteome</keyword>
<evidence type="ECO:0000256" key="2">
    <source>
        <dbReference type="ARBA" id="ARBA00022676"/>
    </source>
</evidence>